<keyword evidence="5" id="KW-1185">Reference proteome</keyword>
<dbReference type="EMBL" id="CP014924">
    <property type="protein sequence ID" value="ANZ66752.1"/>
    <property type="molecule type" value="Genomic_DNA"/>
</dbReference>
<dbReference type="PANTHER" id="PTHR42798">
    <property type="entry name" value="LIPOPROTEIN-RELEASING SYSTEM ATP-BINDING PROTEIN LOLD"/>
    <property type="match status" value="1"/>
</dbReference>
<dbReference type="GO" id="GO:0016887">
    <property type="term" value="F:ATP hydrolysis activity"/>
    <property type="evidence" value="ECO:0007669"/>
    <property type="project" value="InterPro"/>
</dbReference>
<evidence type="ECO:0000259" key="3">
    <source>
        <dbReference type="PROSITE" id="PS50893"/>
    </source>
</evidence>
<proteinExistence type="predicted"/>
<dbReference type="PROSITE" id="PS50893">
    <property type="entry name" value="ABC_TRANSPORTER_2"/>
    <property type="match status" value="1"/>
</dbReference>
<dbReference type="Pfam" id="PF00005">
    <property type="entry name" value="ABC_tran"/>
    <property type="match status" value="1"/>
</dbReference>
<dbReference type="InterPro" id="IPR017871">
    <property type="entry name" value="ABC_transporter-like_CS"/>
</dbReference>
<evidence type="ECO:0000256" key="1">
    <source>
        <dbReference type="ARBA" id="ARBA00022741"/>
    </source>
</evidence>
<dbReference type="SMART" id="SM00382">
    <property type="entry name" value="AAA"/>
    <property type="match status" value="1"/>
</dbReference>
<dbReference type="AlphaFoldDB" id="A0A1B2IXI6"/>
<accession>A0A1B2IXI6</accession>
<keyword evidence="2" id="KW-0067">ATP-binding</keyword>
<organism evidence="4 5">
    <name type="scientific">Secundilactobacillus paracollinoides</name>
    <dbReference type="NCBI Taxonomy" id="240427"/>
    <lineage>
        <taxon>Bacteria</taxon>
        <taxon>Bacillati</taxon>
        <taxon>Bacillota</taxon>
        <taxon>Bacilli</taxon>
        <taxon>Lactobacillales</taxon>
        <taxon>Lactobacillaceae</taxon>
        <taxon>Secundilactobacillus</taxon>
    </lineage>
</organism>
<dbReference type="PROSITE" id="PS00211">
    <property type="entry name" value="ABC_TRANSPORTER_1"/>
    <property type="match status" value="1"/>
</dbReference>
<dbReference type="SUPFAM" id="SSF52540">
    <property type="entry name" value="P-loop containing nucleoside triphosphate hydrolases"/>
    <property type="match status" value="1"/>
</dbReference>
<protein>
    <recommendedName>
        <fullName evidence="3">ABC transporter domain-containing protein</fullName>
    </recommendedName>
</protein>
<evidence type="ECO:0000313" key="4">
    <source>
        <dbReference type="EMBL" id="ANZ66752.1"/>
    </source>
</evidence>
<sequence length="207" mass="23144">MKSISKKFNDRKIFGPITHQFKSNSFTAIKGASGTGKSTFLNIIGLTEEASTGKVLFNDVDVSNVSKSKIRNYYKTILSFVFQNSLLIPNLTIEENLSISSKFLKIKKGEEKELFKIALSQVGLDNFNLKQRAYTLSGGEQQRIAIARAFIKPSKIIIADEPTGSLDDENGFVVMNLLSKLQQSGKTIILVTHANQFDEFFDEVMYI</sequence>
<name>A0A1B2IXI6_9LACO</name>
<keyword evidence="1" id="KW-0547">Nucleotide-binding</keyword>
<reference evidence="4 5" key="1">
    <citation type="submission" date="2016-03" db="EMBL/GenBank/DDBJ databases">
        <title>Pediococcus and Lactobacillus from brewery environment - whole genome sequencing and assembly.</title>
        <authorList>
            <person name="Behr J."/>
            <person name="Geissler A.J."/>
            <person name="Vogel R.F."/>
        </authorList>
    </citation>
    <scope>NUCLEOTIDE SEQUENCE [LARGE SCALE GENOMIC DNA]</scope>
    <source>
        <strain evidence="4 5">TMW 1.1995</strain>
    </source>
</reference>
<dbReference type="Gene3D" id="3.40.50.300">
    <property type="entry name" value="P-loop containing nucleotide triphosphate hydrolases"/>
    <property type="match status" value="1"/>
</dbReference>
<dbReference type="InterPro" id="IPR003593">
    <property type="entry name" value="AAA+_ATPase"/>
</dbReference>
<dbReference type="PANTHER" id="PTHR42798:SF2">
    <property type="entry name" value="ABC TRANSPORTER ATP-BINDING PROTEIN MG467-RELATED"/>
    <property type="match status" value="1"/>
</dbReference>
<dbReference type="STRING" id="240427.AYR62_11895"/>
<evidence type="ECO:0000256" key="2">
    <source>
        <dbReference type="ARBA" id="ARBA00022840"/>
    </source>
</evidence>
<dbReference type="InterPro" id="IPR003439">
    <property type="entry name" value="ABC_transporter-like_ATP-bd"/>
</dbReference>
<gene>
    <name evidence="4" type="ORF">AYR63_06140</name>
</gene>
<dbReference type="Proteomes" id="UP000093267">
    <property type="component" value="Chromosome"/>
</dbReference>
<evidence type="ECO:0000313" key="5">
    <source>
        <dbReference type="Proteomes" id="UP000093267"/>
    </source>
</evidence>
<dbReference type="InterPro" id="IPR027417">
    <property type="entry name" value="P-loop_NTPase"/>
</dbReference>
<feature type="domain" description="ABC transporter" evidence="3">
    <location>
        <begin position="1"/>
        <end position="207"/>
    </location>
</feature>
<dbReference type="GO" id="GO:0005524">
    <property type="term" value="F:ATP binding"/>
    <property type="evidence" value="ECO:0007669"/>
    <property type="project" value="UniProtKB-KW"/>
</dbReference>